<accession>X1CJP4</accession>
<evidence type="ECO:0000313" key="2">
    <source>
        <dbReference type="EMBL" id="GAG84431.1"/>
    </source>
</evidence>
<feature type="transmembrane region" description="Helical" evidence="1">
    <location>
        <begin position="6"/>
        <end position="25"/>
    </location>
</feature>
<keyword evidence="1" id="KW-0472">Membrane</keyword>
<feature type="transmembrane region" description="Helical" evidence="1">
    <location>
        <begin position="59"/>
        <end position="87"/>
    </location>
</feature>
<evidence type="ECO:0000256" key="1">
    <source>
        <dbReference type="SAM" id="Phobius"/>
    </source>
</evidence>
<dbReference type="AlphaFoldDB" id="X1CJP4"/>
<evidence type="ECO:0008006" key="3">
    <source>
        <dbReference type="Google" id="ProtNLM"/>
    </source>
</evidence>
<organism evidence="2">
    <name type="scientific">marine sediment metagenome</name>
    <dbReference type="NCBI Taxonomy" id="412755"/>
    <lineage>
        <taxon>unclassified sequences</taxon>
        <taxon>metagenomes</taxon>
        <taxon>ecological metagenomes</taxon>
    </lineage>
</organism>
<dbReference type="EMBL" id="BART01017984">
    <property type="protein sequence ID" value="GAG84431.1"/>
    <property type="molecule type" value="Genomic_DNA"/>
</dbReference>
<sequence>MDIVDILQGSLSLVYVLISFIIGFTIISKYSKYKNRLYVLVGMCWVMLSTLWLPEAASFLMSLLGFGTLDIGWYFIIGNAFVPVALFC</sequence>
<proteinExistence type="predicted"/>
<feature type="non-terminal residue" evidence="2">
    <location>
        <position position="88"/>
    </location>
</feature>
<comment type="caution">
    <text evidence="2">The sequence shown here is derived from an EMBL/GenBank/DDBJ whole genome shotgun (WGS) entry which is preliminary data.</text>
</comment>
<keyword evidence="1" id="KW-1133">Transmembrane helix</keyword>
<feature type="transmembrane region" description="Helical" evidence="1">
    <location>
        <begin position="37"/>
        <end position="53"/>
    </location>
</feature>
<reference evidence="2" key="1">
    <citation type="journal article" date="2014" name="Front. Microbiol.">
        <title>High frequency of phylogenetically diverse reductive dehalogenase-homologous genes in deep subseafloor sedimentary metagenomes.</title>
        <authorList>
            <person name="Kawai M."/>
            <person name="Futagami T."/>
            <person name="Toyoda A."/>
            <person name="Takaki Y."/>
            <person name="Nishi S."/>
            <person name="Hori S."/>
            <person name="Arai W."/>
            <person name="Tsubouchi T."/>
            <person name="Morono Y."/>
            <person name="Uchiyama I."/>
            <person name="Ito T."/>
            <person name="Fujiyama A."/>
            <person name="Inagaki F."/>
            <person name="Takami H."/>
        </authorList>
    </citation>
    <scope>NUCLEOTIDE SEQUENCE</scope>
    <source>
        <strain evidence="2">Expedition CK06-06</strain>
    </source>
</reference>
<gene>
    <name evidence="2" type="ORF">S01H4_34045</name>
</gene>
<protein>
    <recommendedName>
        <fullName evidence="3">Histidine kinase N-terminal 7TM region domain-containing protein</fullName>
    </recommendedName>
</protein>
<name>X1CJP4_9ZZZZ</name>
<keyword evidence="1" id="KW-0812">Transmembrane</keyword>